<evidence type="ECO:0000313" key="2">
    <source>
        <dbReference type="EMBL" id="MFD1294376.1"/>
    </source>
</evidence>
<name>A0ABW3WRU4_9FLAO</name>
<dbReference type="InterPro" id="IPR035205">
    <property type="entry name" value="DUF5320"/>
</dbReference>
<dbReference type="Pfam" id="PF17253">
    <property type="entry name" value="DUF5320"/>
    <property type="match status" value="1"/>
</dbReference>
<comment type="caution">
    <text evidence="2">The sequence shown here is derived from an EMBL/GenBank/DDBJ whole genome shotgun (WGS) entry which is preliminary data.</text>
</comment>
<gene>
    <name evidence="2" type="ORF">ACFQ5N_11065</name>
</gene>
<reference evidence="3" key="1">
    <citation type="journal article" date="2019" name="Int. J. Syst. Evol. Microbiol.">
        <title>The Global Catalogue of Microorganisms (GCM) 10K type strain sequencing project: providing services to taxonomists for standard genome sequencing and annotation.</title>
        <authorList>
            <consortium name="The Broad Institute Genomics Platform"/>
            <consortium name="The Broad Institute Genome Sequencing Center for Infectious Disease"/>
            <person name="Wu L."/>
            <person name="Ma J."/>
        </authorList>
    </citation>
    <scope>NUCLEOTIDE SEQUENCE [LARGE SCALE GENOMIC DNA]</scope>
    <source>
        <strain evidence="3">CCUG 62221</strain>
    </source>
</reference>
<protein>
    <submittedName>
        <fullName evidence="2">DUF5320 domain-containing protein</fullName>
    </submittedName>
</protein>
<proteinExistence type="predicted"/>
<accession>A0ABW3WRU4</accession>
<evidence type="ECO:0000256" key="1">
    <source>
        <dbReference type="SAM" id="MobiDB-lite"/>
    </source>
</evidence>
<dbReference type="RefSeq" id="WP_386809563.1">
    <property type="nucleotide sequence ID" value="NZ_JBHTMV010000004.1"/>
</dbReference>
<organism evidence="2 3">
    <name type="scientific">Lutibacter holmesii</name>
    <dbReference type="NCBI Taxonomy" id="1137985"/>
    <lineage>
        <taxon>Bacteria</taxon>
        <taxon>Pseudomonadati</taxon>
        <taxon>Bacteroidota</taxon>
        <taxon>Flavobacteriia</taxon>
        <taxon>Flavobacteriales</taxon>
        <taxon>Flavobacteriaceae</taxon>
        <taxon>Lutibacter</taxon>
    </lineage>
</organism>
<sequence length="56" mass="6398">MPNFDHKGPGGLGPKTGNKLGKCRKTKDEQKEFEKNFSLKKEIEKNLCGKHQQKNK</sequence>
<keyword evidence="3" id="KW-1185">Reference proteome</keyword>
<feature type="region of interest" description="Disordered" evidence="1">
    <location>
        <begin position="1"/>
        <end position="34"/>
    </location>
</feature>
<dbReference type="Proteomes" id="UP001597241">
    <property type="component" value="Unassembled WGS sequence"/>
</dbReference>
<dbReference type="EMBL" id="JBHTMV010000004">
    <property type="protein sequence ID" value="MFD1294376.1"/>
    <property type="molecule type" value="Genomic_DNA"/>
</dbReference>
<evidence type="ECO:0000313" key="3">
    <source>
        <dbReference type="Proteomes" id="UP001597241"/>
    </source>
</evidence>